<protein>
    <recommendedName>
        <fullName evidence="3">dTTP/UTP pyrophosphatase</fullName>
        <shortName evidence="3">dTTPase/UTPase</shortName>
        <ecNumber evidence="3">3.6.1.9</ecNumber>
    </recommendedName>
    <alternativeName>
        <fullName evidence="3">Nucleoside triphosphate pyrophosphatase</fullName>
    </alternativeName>
    <alternativeName>
        <fullName evidence="3">Nucleotide pyrophosphatase</fullName>
        <shortName evidence="3">Nucleotide PPase</shortName>
    </alternativeName>
</protein>
<reference evidence="4" key="1">
    <citation type="submission" date="2023-02" db="EMBL/GenBank/DDBJ databases">
        <title>Gut commensal Christensenella minuta modulates host metabolism via a new class of secondary bile acids.</title>
        <authorList>
            <person name="Liu C."/>
        </authorList>
    </citation>
    <scope>NUCLEOTIDE SEQUENCE</scope>
    <source>
        <strain evidence="4">CA70</strain>
    </source>
</reference>
<dbReference type="InterPro" id="IPR029001">
    <property type="entry name" value="ITPase-like_fam"/>
</dbReference>
<dbReference type="SUPFAM" id="SSF52972">
    <property type="entry name" value="ITPase-like"/>
    <property type="match status" value="1"/>
</dbReference>
<name>A0AAU8A6R1_9FIRM</name>
<feature type="site" description="Important for substrate specificity" evidence="3">
    <location>
        <position position="9"/>
    </location>
</feature>
<evidence type="ECO:0000256" key="1">
    <source>
        <dbReference type="ARBA" id="ARBA00001968"/>
    </source>
</evidence>
<dbReference type="GO" id="GO:0009117">
    <property type="term" value="P:nucleotide metabolic process"/>
    <property type="evidence" value="ECO:0007669"/>
    <property type="project" value="UniProtKB-KW"/>
</dbReference>
<accession>A0AAU8A6R1</accession>
<dbReference type="GO" id="GO:0047429">
    <property type="term" value="F:nucleoside triphosphate diphosphatase activity"/>
    <property type="evidence" value="ECO:0007669"/>
    <property type="project" value="UniProtKB-EC"/>
</dbReference>
<dbReference type="CDD" id="cd00555">
    <property type="entry name" value="Maf"/>
    <property type="match status" value="1"/>
</dbReference>
<dbReference type="HAMAP" id="MF_00528">
    <property type="entry name" value="Maf"/>
    <property type="match status" value="1"/>
</dbReference>
<comment type="catalytic activity">
    <reaction evidence="3">
        <text>UTP + H2O = UMP + diphosphate + H(+)</text>
        <dbReference type="Rhea" id="RHEA:29395"/>
        <dbReference type="ChEBI" id="CHEBI:15377"/>
        <dbReference type="ChEBI" id="CHEBI:15378"/>
        <dbReference type="ChEBI" id="CHEBI:33019"/>
        <dbReference type="ChEBI" id="CHEBI:46398"/>
        <dbReference type="ChEBI" id="CHEBI:57865"/>
        <dbReference type="EC" id="3.6.1.9"/>
    </reaction>
</comment>
<dbReference type="PIRSF" id="PIRSF006305">
    <property type="entry name" value="Maf"/>
    <property type="match status" value="1"/>
</dbReference>
<feature type="site" description="Important for substrate specificity" evidence="3">
    <location>
        <position position="66"/>
    </location>
</feature>
<keyword evidence="3" id="KW-0546">Nucleotide metabolism</keyword>
<dbReference type="Gene3D" id="3.90.950.10">
    <property type="match status" value="1"/>
</dbReference>
<dbReference type="EC" id="3.6.1.9" evidence="3"/>
<dbReference type="GO" id="GO:0005737">
    <property type="term" value="C:cytoplasm"/>
    <property type="evidence" value="ECO:0007669"/>
    <property type="project" value="UniProtKB-SubCell"/>
</dbReference>
<comment type="similarity">
    <text evidence="3">Belongs to the Maf family. YhdE subfamily.</text>
</comment>
<dbReference type="NCBIfam" id="TIGR00172">
    <property type="entry name" value="maf"/>
    <property type="match status" value="1"/>
</dbReference>
<evidence type="ECO:0000313" key="4">
    <source>
        <dbReference type="EMBL" id="XCC61876.1"/>
    </source>
</evidence>
<dbReference type="PANTHER" id="PTHR43213">
    <property type="entry name" value="BIFUNCTIONAL DTTP/UTP PYROPHOSPHATASE/METHYLTRANSFERASE PROTEIN-RELATED"/>
    <property type="match status" value="1"/>
</dbReference>
<dbReference type="InterPro" id="IPR003697">
    <property type="entry name" value="Maf-like"/>
</dbReference>
<dbReference type="PANTHER" id="PTHR43213:SF5">
    <property type="entry name" value="BIFUNCTIONAL DTTP_UTP PYROPHOSPHATASE_METHYLTRANSFERASE PROTEIN-RELATED"/>
    <property type="match status" value="1"/>
</dbReference>
<dbReference type="RefSeq" id="WP_079546032.1">
    <property type="nucleotide sequence ID" value="NZ_CP117826.1"/>
</dbReference>
<keyword evidence="3" id="KW-0963">Cytoplasm</keyword>
<sequence>MILASASPRRKELLSLITADFRVVISGTDETCAVKDPRSLVRLLAERKAYSVAEKYPGETVIGADTVVEADGEVFGKPKDEADARRMLGRLSGCTHFVHTGVCVVRGEKHLAKTFTTKVRFRKLADGEIDLYLKQEDVTDKAGAYAIQGPAAKFVEGIDGCFFNVVGLPVSGLYGMLQELEG</sequence>
<comment type="subcellular location">
    <subcellularLocation>
        <location evidence="3">Cytoplasm</location>
    </subcellularLocation>
</comment>
<keyword evidence="2 3" id="KW-0378">Hydrolase</keyword>
<feature type="active site" description="Proton acceptor" evidence="3">
    <location>
        <position position="65"/>
    </location>
</feature>
<comment type="catalytic activity">
    <reaction evidence="3">
        <text>dTTP + H2O = dTMP + diphosphate + H(+)</text>
        <dbReference type="Rhea" id="RHEA:28534"/>
        <dbReference type="ChEBI" id="CHEBI:15377"/>
        <dbReference type="ChEBI" id="CHEBI:15378"/>
        <dbReference type="ChEBI" id="CHEBI:33019"/>
        <dbReference type="ChEBI" id="CHEBI:37568"/>
        <dbReference type="ChEBI" id="CHEBI:63528"/>
        <dbReference type="EC" id="3.6.1.9"/>
    </reaction>
</comment>
<feature type="site" description="Important for substrate specificity" evidence="3">
    <location>
        <position position="148"/>
    </location>
</feature>
<comment type="function">
    <text evidence="3">Nucleoside triphosphate pyrophosphatase that hydrolyzes dTTP and UTP. May have a dual role in cell division arrest and in preventing the incorporation of modified nucleotides into cellular nucleic acids.</text>
</comment>
<evidence type="ECO:0000256" key="3">
    <source>
        <dbReference type="HAMAP-Rule" id="MF_00528"/>
    </source>
</evidence>
<proteinExistence type="inferred from homology"/>
<dbReference type="AlphaFoldDB" id="A0AAU8A6R1"/>
<comment type="caution">
    <text evidence="3">Lacks conserved residue(s) required for the propagation of feature annotation.</text>
</comment>
<organism evidence="4">
    <name type="scientific">Christensenella massiliensis</name>
    <dbReference type="NCBI Taxonomy" id="1805714"/>
    <lineage>
        <taxon>Bacteria</taxon>
        <taxon>Bacillati</taxon>
        <taxon>Bacillota</taxon>
        <taxon>Clostridia</taxon>
        <taxon>Christensenellales</taxon>
        <taxon>Christensenellaceae</taxon>
        <taxon>Christensenella</taxon>
    </lineage>
</organism>
<dbReference type="Pfam" id="PF02545">
    <property type="entry name" value="Maf"/>
    <property type="match status" value="1"/>
</dbReference>
<evidence type="ECO:0000256" key="2">
    <source>
        <dbReference type="ARBA" id="ARBA00022801"/>
    </source>
</evidence>
<comment type="cofactor">
    <cofactor evidence="1 3">
        <name>a divalent metal cation</name>
        <dbReference type="ChEBI" id="CHEBI:60240"/>
    </cofactor>
</comment>
<dbReference type="EMBL" id="CP117826">
    <property type="protein sequence ID" value="XCC61876.1"/>
    <property type="molecule type" value="Genomic_DNA"/>
</dbReference>
<gene>
    <name evidence="4" type="ORF">PUP29_10105</name>
</gene>